<feature type="chain" id="PRO_5039937830" description="Peptidase S1 domain-containing protein" evidence="8">
    <location>
        <begin position="18"/>
        <end position="286"/>
    </location>
</feature>
<dbReference type="InterPro" id="IPR001314">
    <property type="entry name" value="Peptidase_S1A"/>
</dbReference>
<dbReference type="InterPro" id="IPR033116">
    <property type="entry name" value="TRYPSIN_SER"/>
</dbReference>
<keyword evidence="4 7" id="KW-0720">Serine protease</keyword>
<dbReference type="SUPFAM" id="SSF50494">
    <property type="entry name" value="Trypsin-like serine proteases"/>
    <property type="match status" value="1"/>
</dbReference>
<keyword evidence="2" id="KW-0222">Digestion</keyword>
<reference evidence="10" key="1">
    <citation type="submission" date="2021-03" db="EMBL/GenBank/DDBJ databases">
        <title>Chromosome level genome of the anhydrobiotic midge Polypedilum vanderplanki.</title>
        <authorList>
            <person name="Yoshida Y."/>
            <person name="Kikawada T."/>
            <person name="Gusev O."/>
        </authorList>
    </citation>
    <scope>NUCLEOTIDE SEQUENCE</scope>
    <source>
        <strain evidence="10">NIAS01</strain>
        <tissue evidence="10">Whole body or cell culture</tissue>
    </source>
</reference>
<feature type="domain" description="Peptidase S1" evidence="9">
    <location>
        <begin position="46"/>
        <end position="285"/>
    </location>
</feature>
<dbReference type="PRINTS" id="PR00722">
    <property type="entry name" value="CHYMOTRYPSIN"/>
</dbReference>
<evidence type="ECO:0000256" key="8">
    <source>
        <dbReference type="SAM" id="SignalP"/>
    </source>
</evidence>
<dbReference type="EMBL" id="JADBJN010000004">
    <property type="protein sequence ID" value="KAG5667706.1"/>
    <property type="molecule type" value="Genomic_DNA"/>
</dbReference>
<dbReference type="AlphaFoldDB" id="A0A9J6BDC5"/>
<feature type="signal peptide" evidence="8">
    <location>
        <begin position="1"/>
        <end position="17"/>
    </location>
</feature>
<evidence type="ECO:0000256" key="1">
    <source>
        <dbReference type="ARBA" id="ARBA00022670"/>
    </source>
</evidence>
<dbReference type="GO" id="GO:0007586">
    <property type="term" value="P:digestion"/>
    <property type="evidence" value="ECO:0007669"/>
    <property type="project" value="UniProtKB-KW"/>
</dbReference>
<evidence type="ECO:0000256" key="3">
    <source>
        <dbReference type="ARBA" id="ARBA00022801"/>
    </source>
</evidence>
<comment type="caution">
    <text evidence="10">The sequence shown here is derived from an EMBL/GenBank/DDBJ whole genome shotgun (WGS) entry which is preliminary data.</text>
</comment>
<dbReference type="GO" id="GO:0004252">
    <property type="term" value="F:serine-type endopeptidase activity"/>
    <property type="evidence" value="ECO:0007669"/>
    <property type="project" value="InterPro"/>
</dbReference>
<dbReference type="PANTHER" id="PTHR24276">
    <property type="entry name" value="POLYSERASE-RELATED"/>
    <property type="match status" value="1"/>
</dbReference>
<dbReference type="InterPro" id="IPR043504">
    <property type="entry name" value="Peptidase_S1_PA_chymotrypsin"/>
</dbReference>
<keyword evidence="1 7" id="KW-0645">Protease</keyword>
<keyword evidence="5" id="KW-1015">Disulfide bond</keyword>
<dbReference type="InterPro" id="IPR001254">
    <property type="entry name" value="Trypsin_dom"/>
</dbReference>
<dbReference type="InterPro" id="IPR018114">
    <property type="entry name" value="TRYPSIN_HIS"/>
</dbReference>
<gene>
    <name evidence="10" type="ORF">PVAND_015677</name>
</gene>
<name>A0A9J6BDC5_POLVA</name>
<keyword evidence="8" id="KW-0732">Signal</keyword>
<evidence type="ECO:0000259" key="9">
    <source>
        <dbReference type="PROSITE" id="PS50240"/>
    </source>
</evidence>
<dbReference type="Proteomes" id="UP001107558">
    <property type="component" value="Chromosome 4"/>
</dbReference>
<keyword evidence="3 7" id="KW-0378">Hydrolase</keyword>
<dbReference type="SMART" id="SM00020">
    <property type="entry name" value="Tryp_SPc"/>
    <property type="match status" value="1"/>
</dbReference>
<proteinExistence type="inferred from homology"/>
<dbReference type="InterPro" id="IPR009003">
    <property type="entry name" value="Peptidase_S1_PA"/>
</dbReference>
<dbReference type="PROSITE" id="PS00135">
    <property type="entry name" value="TRYPSIN_SER"/>
    <property type="match status" value="1"/>
</dbReference>
<protein>
    <recommendedName>
        <fullName evidence="9">Peptidase S1 domain-containing protein</fullName>
    </recommendedName>
</protein>
<dbReference type="PROSITE" id="PS50240">
    <property type="entry name" value="TRYPSIN_DOM"/>
    <property type="match status" value="1"/>
</dbReference>
<dbReference type="Pfam" id="PF00089">
    <property type="entry name" value="Trypsin"/>
    <property type="match status" value="1"/>
</dbReference>
<dbReference type="OrthoDB" id="10059102at2759"/>
<evidence type="ECO:0000256" key="2">
    <source>
        <dbReference type="ARBA" id="ARBA00022757"/>
    </source>
</evidence>
<dbReference type="InterPro" id="IPR050430">
    <property type="entry name" value="Peptidase_S1"/>
</dbReference>
<organism evidence="10 11">
    <name type="scientific">Polypedilum vanderplanki</name>
    <name type="common">Sleeping chironomid midge</name>
    <dbReference type="NCBI Taxonomy" id="319348"/>
    <lineage>
        <taxon>Eukaryota</taxon>
        <taxon>Metazoa</taxon>
        <taxon>Ecdysozoa</taxon>
        <taxon>Arthropoda</taxon>
        <taxon>Hexapoda</taxon>
        <taxon>Insecta</taxon>
        <taxon>Pterygota</taxon>
        <taxon>Neoptera</taxon>
        <taxon>Endopterygota</taxon>
        <taxon>Diptera</taxon>
        <taxon>Nematocera</taxon>
        <taxon>Chironomoidea</taxon>
        <taxon>Chironomidae</taxon>
        <taxon>Chironominae</taxon>
        <taxon>Polypedilum</taxon>
        <taxon>Polypedilum</taxon>
    </lineage>
</organism>
<evidence type="ECO:0000256" key="4">
    <source>
        <dbReference type="ARBA" id="ARBA00022825"/>
    </source>
</evidence>
<dbReference type="PROSITE" id="PS00134">
    <property type="entry name" value="TRYPSIN_HIS"/>
    <property type="match status" value="1"/>
</dbReference>
<dbReference type="Gene3D" id="2.40.10.10">
    <property type="entry name" value="Trypsin-like serine proteases"/>
    <property type="match status" value="1"/>
</dbReference>
<evidence type="ECO:0000256" key="6">
    <source>
        <dbReference type="ARBA" id="ARBA00024195"/>
    </source>
</evidence>
<sequence>MLKIATFLFAIFVLNEARYHRYFDPQNELIETKWMDRKVVGNSGRIVNGEPADIADFPYMLVLIDLVRGGFRCGASVISLHWSLSAAHCTDIGTPYHMVNFRGGSTNRSNGGFIFFVQQYWNHPLYGHPDNARRLAYDISILRTQSDSPMQGLHVAPVALPPNCNNDVCCNICGGTTIVVTGWGVTETGSTSQTLRQLTAPVMSLAECDRIWGRMGPSFFCKATINGRDTCGGDSGSPLVTGTGSGRVQHGVVSFGSTVCGDGAPSVNIRIEHSIIRDWIRQLSGV</sequence>
<evidence type="ECO:0000313" key="10">
    <source>
        <dbReference type="EMBL" id="KAG5667706.1"/>
    </source>
</evidence>
<evidence type="ECO:0000313" key="11">
    <source>
        <dbReference type="Proteomes" id="UP001107558"/>
    </source>
</evidence>
<accession>A0A9J6BDC5</accession>
<evidence type="ECO:0000256" key="5">
    <source>
        <dbReference type="ARBA" id="ARBA00023157"/>
    </source>
</evidence>
<evidence type="ECO:0000256" key="7">
    <source>
        <dbReference type="RuleBase" id="RU363034"/>
    </source>
</evidence>
<dbReference type="GO" id="GO:0006508">
    <property type="term" value="P:proteolysis"/>
    <property type="evidence" value="ECO:0007669"/>
    <property type="project" value="UniProtKB-KW"/>
</dbReference>
<dbReference type="CDD" id="cd00190">
    <property type="entry name" value="Tryp_SPc"/>
    <property type="match status" value="1"/>
</dbReference>
<dbReference type="PANTHER" id="PTHR24276:SF91">
    <property type="entry name" value="AT26814P-RELATED"/>
    <property type="match status" value="1"/>
</dbReference>
<keyword evidence="11" id="KW-1185">Reference proteome</keyword>
<comment type="similarity">
    <text evidence="6">Belongs to the peptidase S1 family. CLIP subfamily.</text>
</comment>